<keyword evidence="3" id="KW-1185">Reference proteome</keyword>
<evidence type="ECO:0000313" key="2">
    <source>
        <dbReference type="EMBL" id="PWA47809.1"/>
    </source>
</evidence>
<organism evidence="2 3">
    <name type="scientific">Artemisia annua</name>
    <name type="common">Sweet wormwood</name>
    <dbReference type="NCBI Taxonomy" id="35608"/>
    <lineage>
        <taxon>Eukaryota</taxon>
        <taxon>Viridiplantae</taxon>
        <taxon>Streptophyta</taxon>
        <taxon>Embryophyta</taxon>
        <taxon>Tracheophyta</taxon>
        <taxon>Spermatophyta</taxon>
        <taxon>Magnoliopsida</taxon>
        <taxon>eudicotyledons</taxon>
        <taxon>Gunneridae</taxon>
        <taxon>Pentapetalae</taxon>
        <taxon>asterids</taxon>
        <taxon>campanulids</taxon>
        <taxon>Asterales</taxon>
        <taxon>Asteraceae</taxon>
        <taxon>Asteroideae</taxon>
        <taxon>Anthemideae</taxon>
        <taxon>Artemisiinae</taxon>
        <taxon>Artemisia</taxon>
    </lineage>
</organism>
<evidence type="ECO:0000313" key="3">
    <source>
        <dbReference type="Proteomes" id="UP000245207"/>
    </source>
</evidence>
<accession>A0A2U1LFM7</accession>
<evidence type="ECO:0000256" key="1">
    <source>
        <dbReference type="SAM" id="MobiDB-lite"/>
    </source>
</evidence>
<dbReference type="AlphaFoldDB" id="A0A2U1LFM7"/>
<sequence length="89" mass="10443">MASEQDDLGINRKKERKQEETLVFQPRENPVFQARENPVFSGKRNLSVSGKRKKTQCFQEEETLVFQSKYETDHTIRSKKVSSKADHAW</sequence>
<feature type="compositionally biased region" description="Basic and acidic residues" evidence="1">
    <location>
        <begin position="9"/>
        <end position="20"/>
    </location>
</feature>
<dbReference type="EMBL" id="PKPP01009641">
    <property type="protein sequence ID" value="PWA47809.1"/>
    <property type="molecule type" value="Genomic_DNA"/>
</dbReference>
<dbReference type="Proteomes" id="UP000245207">
    <property type="component" value="Unassembled WGS sequence"/>
</dbReference>
<comment type="caution">
    <text evidence="2">The sequence shown here is derived from an EMBL/GenBank/DDBJ whole genome shotgun (WGS) entry which is preliminary data.</text>
</comment>
<feature type="region of interest" description="Disordered" evidence="1">
    <location>
        <begin position="1"/>
        <end position="21"/>
    </location>
</feature>
<gene>
    <name evidence="2" type="ORF">CTI12_AA496160</name>
</gene>
<name>A0A2U1LFM7_ARTAN</name>
<reference evidence="2 3" key="1">
    <citation type="journal article" date="2018" name="Mol. Plant">
        <title>The genome of Artemisia annua provides insight into the evolution of Asteraceae family and artemisinin biosynthesis.</title>
        <authorList>
            <person name="Shen Q."/>
            <person name="Zhang L."/>
            <person name="Liao Z."/>
            <person name="Wang S."/>
            <person name="Yan T."/>
            <person name="Shi P."/>
            <person name="Liu M."/>
            <person name="Fu X."/>
            <person name="Pan Q."/>
            <person name="Wang Y."/>
            <person name="Lv Z."/>
            <person name="Lu X."/>
            <person name="Zhang F."/>
            <person name="Jiang W."/>
            <person name="Ma Y."/>
            <person name="Chen M."/>
            <person name="Hao X."/>
            <person name="Li L."/>
            <person name="Tang Y."/>
            <person name="Lv G."/>
            <person name="Zhou Y."/>
            <person name="Sun X."/>
            <person name="Brodelius P.E."/>
            <person name="Rose J.K.C."/>
            <person name="Tang K."/>
        </authorList>
    </citation>
    <scope>NUCLEOTIDE SEQUENCE [LARGE SCALE GENOMIC DNA]</scope>
    <source>
        <strain evidence="3">cv. Huhao1</strain>
        <tissue evidence="2">Leaf</tissue>
    </source>
</reference>
<protein>
    <submittedName>
        <fullName evidence="2">Uncharacterized protein</fullName>
    </submittedName>
</protein>
<proteinExistence type="predicted"/>